<dbReference type="FunFam" id="1.10.340.70:FF:000001">
    <property type="entry name" value="Retrovirus-related Pol polyprotein from transposon gypsy-like Protein"/>
    <property type="match status" value="1"/>
</dbReference>
<name>A0A9Q3GVX5_9BASI</name>
<dbReference type="Gene3D" id="3.10.10.10">
    <property type="entry name" value="HIV Type 1 Reverse Transcriptase, subunit A, domain 1"/>
    <property type="match status" value="1"/>
</dbReference>
<dbReference type="InterPro" id="IPR041373">
    <property type="entry name" value="RT_RNaseH"/>
</dbReference>
<dbReference type="Proteomes" id="UP000765509">
    <property type="component" value="Unassembled WGS sequence"/>
</dbReference>
<dbReference type="Gene3D" id="3.30.70.270">
    <property type="match status" value="2"/>
</dbReference>
<evidence type="ECO:0000256" key="3">
    <source>
        <dbReference type="ARBA" id="ARBA00022722"/>
    </source>
</evidence>
<dbReference type="Gene3D" id="3.30.420.10">
    <property type="entry name" value="Ribonuclease H-like superfamily/Ribonuclease H"/>
    <property type="match status" value="1"/>
</dbReference>
<gene>
    <name evidence="8" type="ORF">O181_021988</name>
</gene>
<dbReference type="SUPFAM" id="SSF56672">
    <property type="entry name" value="DNA/RNA polymerases"/>
    <property type="match status" value="1"/>
</dbReference>
<evidence type="ECO:0000256" key="2">
    <source>
        <dbReference type="ARBA" id="ARBA00022695"/>
    </source>
</evidence>
<dbReference type="EMBL" id="AVOT02006717">
    <property type="protein sequence ID" value="MBW0482273.1"/>
    <property type="molecule type" value="Genomic_DNA"/>
</dbReference>
<organism evidence="8 9">
    <name type="scientific">Austropuccinia psidii MF-1</name>
    <dbReference type="NCBI Taxonomy" id="1389203"/>
    <lineage>
        <taxon>Eukaryota</taxon>
        <taxon>Fungi</taxon>
        <taxon>Dikarya</taxon>
        <taxon>Basidiomycota</taxon>
        <taxon>Pucciniomycotina</taxon>
        <taxon>Pucciniomycetes</taxon>
        <taxon>Pucciniales</taxon>
        <taxon>Sphaerophragmiaceae</taxon>
        <taxon>Austropuccinia</taxon>
    </lineage>
</organism>
<dbReference type="Pfam" id="PF17921">
    <property type="entry name" value="Integrase_H2C2"/>
    <property type="match status" value="1"/>
</dbReference>
<evidence type="ECO:0000259" key="7">
    <source>
        <dbReference type="PROSITE" id="PS50878"/>
    </source>
</evidence>
<dbReference type="InterPro" id="IPR036397">
    <property type="entry name" value="RNaseH_sf"/>
</dbReference>
<dbReference type="GO" id="GO:0004519">
    <property type="term" value="F:endonuclease activity"/>
    <property type="evidence" value="ECO:0007669"/>
    <property type="project" value="UniProtKB-KW"/>
</dbReference>
<dbReference type="InterPro" id="IPR043128">
    <property type="entry name" value="Rev_trsase/Diguanyl_cyclase"/>
</dbReference>
<dbReference type="InterPro" id="IPR050951">
    <property type="entry name" value="Retrovirus_Pol_polyprotein"/>
</dbReference>
<comment type="caution">
    <text evidence="8">The sequence shown here is derived from an EMBL/GenBank/DDBJ whole genome shotgun (WGS) entry which is preliminary data.</text>
</comment>
<evidence type="ECO:0000313" key="8">
    <source>
        <dbReference type="EMBL" id="MBW0482273.1"/>
    </source>
</evidence>
<dbReference type="Gene3D" id="1.10.340.70">
    <property type="match status" value="1"/>
</dbReference>
<dbReference type="PANTHER" id="PTHR37984:SF5">
    <property type="entry name" value="PROTEIN NYNRIN-LIKE"/>
    <property type="match status" value="1"/>
</dbReference>
<dbReference type="SUPFAM" id="SSF53098">
    <property type="entry name" value="Ribonuclease H-like"/>
    <property type="match status" value="1"/>
</dbReference>
<proteinExistence type="predicted"/>
<evidence type="ECO:0000256" key="5">
    <source>
        <dbReference type="ARBA" id="ARBA00022801"/>
    </source>
</evidence>
<reference evidence="8" key="1">
    <citation type="submission" date="2021-03" db="EMBL/GenBank/DDBJ databases">
        <title>Draft genome sequence of rust myrtle Austropuccinia psidii MF-1, a brazilian biotype.</title>
        <authorList>
            <person name="Quecine M.C."/>
            <person name="Pachon D.M.R."/>
            <person name="Bonatelli M.L."/>
            <person name="Correr F.H."/>
            <person name="Franceschini L.M."/>
            <person name="Leite T.F."/>
            <person name="Margarido G.R.A."/>
            <person name="Almeida C.A."/>
            <person name="Ferrarezi J.A."/>
            <person name="Labate C.A."/>
        </authorList>
    </citation>
    <scope>NUCLEOTIDE SEQUENCE</scope>
    <source>
        <strain evidence="8">MF-1</strain>
    </source>
</reference>
<evidence type="ECO:0000256" key="4">
    <source>
        <dbReference type="ARBA" id="ARBA00022759"/>
    </source>
</evidence>
<evidence type="ECO:0000256" key="6">
    <source>
        <dbReference type="ARBA" id="ARBA00022918"/>
    </source>
</evidence>
<evidence type="ECO:0000256" key="1">
    <source>
        <dbReference type="ARBA" id="ARBA00022679"/>
    </source>
</evidence>
<dbReference type="InterPro" id="IPR041588">
    <property type="entry name" value="Integrase_H2C2"/>
</dbReference>
<dbReference type="OrthoDB" id="2743851at2759"/>
<keyword evidence="6" id="KW-0695">RNA-directed DNA polymerase</keyword>
<dbReference type="GO" id="GO:0003676">
    <property type="term" value="F:nucleic acid binding"/>
    <property type="evidence" value="ECO:0007669"/>
    <property type="project" value="InterPro"/>
</dbReference>
<evidence type="ECO:0000313" key="9">
    <source>
        <dbReference type="Proteomes" id="UP000765509"/>
    </source>
</evidence>
<feature type="domain" description="Reverse transcriptase" evidence="7">
    <location>
        <begin position="1"/>
        <end position="184"/>
    </location>
</feature>
<sequence>MDLGVLRKVGHRAQVEVTTHVIITWHNGKLRMVGDVRALDTYTTPDRYPIIRIHEKLTQLSQAKFITAMDATKGFHQNVLADSSKKLLKIIVHCAIYEYLRMPFGIKNAPSHYQRIMNTIFTEELSEGWLIIYIDDITVYSETCENHFERLERVLQKVVQVNMTIALKKFHFAYSELKALGHDVSGLNLGIDKNKVAEALLKPIPQTKKEIQSFLIFSGYYRQHTKEFQIIYKSLYKLCDQQKIYEMTKERVEAYKEFENALTNFKFPLIPDLKLHFKLYIDYCGEGIGAAINQTQIINDKPVEGSICFISRQIKPKEPRYGESQIKCLFLVWALGNLHYYLDGTVFDVIIDCNAVKSLLNMNTPNRHILRWQISIQEYRGNITIAHKSGNIQKNSNGIRRWALENTPEKTAWVPQEENHIEGIYVTNIGTDFFNKVKKSSKKEKNCHILFQCLVKYCKDTSSSSELDEVWKKEYDEGIFPLLDGILYHRTKQTCAMNLIDRTLINTILNECHDSVLSGHLSEDRTLERVKNCSWWPNWRKDDEKYCENCDRCQKSNRATGKRFRMIIQIQEQNYPRKIGYMDWVTALPPGGERSFNACLVLVDRYSKNSMFLPFHNYDPAMEIAIMIWNRVISHTGLLKNIISDRDAKFTSALWKNLHNFF</sequence>
<dbReference type="InterPro" id="IPR043502">
    <property type="entry name" value="DNA/RNA_pol_sf"/>
</dbReference>
<dbReference type="PANTHER" id="PTHR37984">
    <property type="entry name" value="PROTEIN CBG26694"/>
    <property type="match status" value="1"/>
</dbReference>
<dbReference type="AlphaFoldDB" id="A0A9Q3GVX5"/>
<keyword evidence="2" id="KW-0548">Nucleotidyltransferase</keyword>
<keyword evidence="4" id="KW-0255">Endonuclease</keyword>
<dbReference type="InterPro" id="IPR012337">
    <property type="entry name" value="RNaseH-like_sf"/>
</dbReference>
<keyword evidence="9" id="KW-1185">Reference proteome</keyword>
<keyword evidence="1" id="KW-0808">Transferase</keyword>
<accession>A0A9Q3GVX5</accession>
<dbReference type="CDD" id="cd01647">
    <property type="entry name" value="RT_LTR"/>
    <property type="match status" value="1"/>
</dbReference>
<dbReference type="InterPro" id="IPR000477">
    <property type="entry name" value="RT_dom"/>
</dbReference>
<keyword evidence="3" id="KW-0540">Nuclease</keyword>
<dbReference type="GO" id="GO:0016787">
    <property type="term" value="F:hydrolase activity"/>
    <property type="evidence" value="ECO:0007669"/>
    <property type="project" value="UniProtKB-KW"/>
</dbReference>
<dbReference type="Pfam" id="PF00078">
    <property type="entry name" value="RVT_1"/>
    <property type="match status" value="1"/>
</dbReference>
<dbReference type="PROSITE" id="PS50878">
    <property type="entry name" value="RT_POL"/>
    <property type="match status" value="1"/>
</dbReference>
<dbReference type="Pfam" id="PF17917">
    <property type="entry name" value="RT_RNaseH"/>
    <property type="match status" value="1"/>
</dbReference>
<protein>
    <recommendedName>
        <fullName evidence="7">Reverse transcriptase domain-containing protein</fullName>
    </recommendedName>
</protein>
<dbReference type="GO" id="GO:0003964">
    <property type="term" value="F:RNA-directed DNA polymerase activity"/>
    <property type="evidence" value="ECO:0007669"/>
    <property type="project" value="UniProtKB-KW"/>
</dbReference>
<keyword evidence="5" id="KW-0378">Hydrolase</keyword>